<dbReference type="PANTHER" id="PTHR43755">
    <property type="match status" value="1"/>
</dbReference>
<dbReference type="PATRIC" id="fig|1855411.3.peg.2027"/>
<evidence type="ECO:0000313" key="4">
    <source>
        <dbReference type="Proteomes" id="UP000185608"/>
    </source>
</evidence>
<dbReference type="EMBL" id="CP016804">
    <property type="protein sequence ID" value="APE96527.1"/>
    <property type="molecule type" value="Genomic_DNA"/>
</dbReference>
<dbReference type="Proteomes" id="UP000185608">
    <property type="component" value="Chromosome"/>
</dbReference>
<keyword evidence="3" id="KW-0560">Oxidoreductase</keyword>
<reference evidence="2 4" key="1">
    <citation type="submission" date="2016-06" db="EMBL/GenBank/DDBJ databases">
        <title>Discovery of anaerobic lithoheterotrophic haloarchaeon capable of sulfur respiration by hydrogen and formate.</title>
        <authorList>
            <person name="Sorokin D.Y."/>
            <person name="Kublanov I.V."/>
            <person name="Roman P."/>
            <person name="Sinninghe Damste J.S."/>
            <person name="Golyshin P.N."/>
            <person name="Rojo D."/>
            <person name="Ciordia S."/>
            <person name="Mena Md.C."/>
            <person name="Ferrer M."/>
            <person name="Smedile F."/>
            <person name="Messina E."/>
            <person name="La Cono V."/>
            <person name="Yakimov M.M."/>
        </authorList>
    </citation>
    <scope>NUCLEOTIDE SEQUENCE [LARGE SCALE GENOMIC DNA]</scope>
    <source>
        <strain evidence="2 4">HTSR1</strain>
    </source>
</reference>
<dbReference type="PRINTS" id="PR00368">
    <property type="entry name" value="FADPNR"/>
</dbReference>
<dbReference type="GeneID" id="30418630"/>
<evidence type="ECO:0000313" key="2">
    <source>
        <dbReference type="EMBL" id="AOW81184.1"/>
    </source>
</evidence>
<dbReference type="KEGG" id="halh:HTSR_2023"/>
<dbReference type="OrthoDB" id="38899at2157"/>
<dbReference type="AlphaFoldDB" id="A0A1D8S749"/>
<dbReference type="EMBL" id="CP016070">
    <property type="protein sequence ID" value="AOW81184.1"/>
    <property type="molecule type" value="Genomic_DNA"/>
</dbReference>
<accession>A0A1D8S749</accession>
<dbReference type="InterPro" id="IPR036188">
    <property type="entry name" value="FAD/NAD-bd_sf"/>
</dbReference>
<dbReference type="Gene3D" id="3.50.50.60">
    <property type="entry name" value="FAD/NAD(P)-binding domain"/>
    <property type="match status" value="2"/>
</dbReference>
<evidence type="ECO:0000313" key="5">
    <source>
        <dbReference type="Proteomes" id="UP000186165"/>
    </source>
</evidence>
<evidence type="ECO:0000259" key="1">
    <source>
        <dbReference type="Pfam" id="PF07992"/>
    </source>
</evidence>
<dbReference type="EC" id="1.8.5.4" evidence="3"/>
<dbReference type="KEGG" id="hhsr:HSR6_2099"/>
<evidence type="ECO:0000313" key="3">
    <source>
        <dbReference type="EMBL" id="APE96527.1"/>
    </source>
</evidence>
<reference evidence="3" key="3">
    <citation type="journal article" date="2017" name="ISME J.">
        <title>Discovery of anaerobic lithoheterotrophic haloarchaea, ubiquitous in hypersaline habitats.</title>
        <authorList>
            <person name="Sorokin D.Y."/>
            <person name="Messina E."/>
            <person name="Smedile F."/>
            <person name="Roman P."/>
            <person name="Damste J.S.S."/>
            <person name="Ciordia S."/>
            <person name="Mena M.C."/>
            <person name="Ferrer M."/>
            <person name="Golyshin P.N."/>
            <person name="Kublanov I.V."/>
            <person name="Samarov N.I."/>
            <person name="Toshchakov S.V."/>
            <person name="La Cono V."/>
            <person name="Yakimov M.M."/>
        </authorList>
    </citation>
    <scope>NUCLEOTIDE SEQUENCE</scope>
    <source>
        <strain evidence="3">HSR6</strain>
    </source>
</reference>
<dbReference type="RefSeq" id="WP_070365827.1">
    <property type="nucleotide sequence ID" value="NZ_CP016070.1"/>
</dbReference>
<organism evidence="2 4">
    <name type="scientific">Halodesulfurarchaeum formicicum</name>
    <dbReference type="NCBI Taxonomy" id="1873524"/>
    <lineage>
        <taxon>Archaea</taxon>
        <taxon>Methanobacteriati</taxon>
        <taxon>Methanobacteriota</taxon>
        <taxon>Stenosarchaea group</taxon>
        <taxon>Halobacteria</taxon>
        <taxon>Halobacteriales</taxon>
        <taxon>Halobacteriaceae</taxon>
        <taxon>Halodesulfurarchaeum</taxon>
    </lineage>
</organism>
<accession>A0A1J1AFS6</accession>
<dbReference type="InterPro" id="IPR052541">
    <property type="entry name" value="SQRD"/>
</dbReference>
<dbReference type="InterPro" id="IPR023753">
    <property type="entry name" value="FAD/NAD-binding_dom"/>
</dbReference>
<dbReference type="PANTHER" id="PTHR43755:SF1">
    <property type="entry name" value="FAD-DEPENDENT PYRIDINE NUCLEOTIDE-DISULPHIDE OXIDOREDUCTASE"/>
    <property type="match status" value="1"/>
</dbReference>
<dbReference type="STRING" id="1873524.HSR6_2099"/>
<dbReference type="Proteomes" id="UP000186165">
    <property type="component" value="Chromosome"/>
</dbReference>
<sequence>MTARIVIVGGGSGGTITANRLAEELEPQIEAGEVEITIVSDNPNHIYKPLYLYVPFGEATLEDASRPLVDLVDHRVNLVFEHVTDIDTDSKSIATAAGSELEYDYLVMATGAIPQPEETPGLGDDEPGHHFYGPEAAEDLRTALANFDEGHLVLSVIGTPHVCPAAPVEFPMIVDQWFRERGVREDIDITYTYPIQRLHGVRPTAEWMVPRFEERDIDSKTFFNVDSVEDGTIETLEGKELDFDLMVGVPEFTASSLVQDAGLGEEWMEVDRHTLESDHAEDVYGIGDVTNLPTSKAGSVAHYASGTLVSRIASEVRGQVPTATFDGKTICFIEAGTEEGTFIEFAYDREPVVRDENRFLHWSKLGYNEAYWLTARGVM</sequence>
<keyword evidence="5" id="KW-1185">Reference proteome</keyword>
<gene>
    <name evidence="2" type="primary">fadH2</name>
    <name evidence="3" type="synonym">sqr</name>
    <name evidence="3" type="ORF">HSR6_2099</name>
    <name evidence="2" type="ORF">HTSR_2023</name>
</gene>
<feature type="domain" description="FAD/NAD(P)-binding" evidence="1">
    <location>
        <begin position="4"/>
        <end position="295"/>
    </location>
</feature>
<name>A0A1D8S749_9EURY</name>
<dbReference type="GO" id="GO:0070224">
    <property type="term" value="F:sulfide:quinone oxidoreductase activity"/>
    <property type="evidence" value="ECO:0007669"/>
    <property type="project" value="UniProtKB-EC"/>
</dbReference>
<dbReference type="SUPFAM" id="SSF51905">
    <property type="entry name" value="FAD/NAD(P)-binding domain"/>
    <property type="match status" value="2"/>
</dbReference>
<protein>
    <submittedName>
        <fullName evidence="2">NADPH-dependent 2,4-dienoyl-CoA reductase</fullName>
    </submittedName>
    <submittedName>
        <fullName evidence="3">Sulfide:quinone oxidoreductase</fullName>
        <ecNumber evidence="3">1.8.5.4</ecNumber>
    </submittedName>
</protein>
<dbReference type="Pfam" id="PF07992">
    <property type="entry name" value="Pyr_redox_2"/>
    <property type="match status" value="1"/>
</dbReference>
<reference evidence="5" key="2">
    <citation type="submission" date="2016-08" db="EMBL/GenBank/DDBJ databases">
        <title>Discovery of first anaerobic lithoheterotrophic haloarchae widely represented in hypersaline habitats.</title>
        <authorList>
            <person name="Sorokin D.Y."/>
            <person name="Kublanov I.V."/>
            <person name="Roman P."/>
            <person name="Sinninghe Damste J.S."/>
            <person name="Golyshin P.N."/>
            <person name="Rojo D."/>
            <person name="Ciordia S."/>
            <person name="Mena Md.C."/>
            <person name="Ferrer M."/>
            <person name="Smedile F."/>
            <person name="Messina E."/>
            <person name="La Cono V."/>
            <person name="Yakimov M.M."/>
        </authorList>
    </citation>
    <scope>NUCLEOTIDE SEQUENCE [LARGE SCALE GENOMIC DNA]</scope>
    <source>
        <strain evidence="5">HSR6</strain>
    </source>
</reference>
<proteinExistence type="predicted"/>